<evidence type="ECO:0000256" key="2">
    <source>
        <dbReference type="SAM" id="MobiDB-lite"/>
    </source>
</evidence>
<name>A0A7C1NZD5_UNCC3</name>
<dbReference type="EMBL" id="DRHL01000030">
    <property type="protein sequence ID" value="HEB13467.1"/>
    <property type="molecule type" value="Genomic_DNA"/>
</dbReference>
<feature type="coiled-coil region" evidence="1">
    <location>
        <begin position="281"/>
        <end position="311"/>
    </location>
</feature>
<dbReference type="AlphaFoldDB" id="A0A7C1NZD5"/>
<proteinExistence type="predicted"/>
<protein>
    <submittedName>
        <fullName evidence="3">Uncharacterized protein</fullName>
    </submittedName>
</protein>
<sequence>MPAQYTGQFRDPLPGQPGYNTLSGTPTFDSARFQAGFDAAKAAGTQAPTTVGGAAQVLGQFTPQVEEPDQIQSFLAADPFLNELTLSFQNYMSEQNQRASLVEEYQALLESSGIEALDTELLDMKQVIEGSEDDIRAEISSAGGFSTESQVLALTNSRNKQLIKNYNALLETRNTKEKYLDTMLSLTIADRQEANQQFDTMMNFNFRIADLQQRMQNNAIAGIERMVNTIGWNGIVDSLESPYELGLLERTYGLPQGGATIAAQRESETLAFGQEERQFERREAELDISLKQAQIANIQSQISEREKAEEEVTGDLGISPEAEMVLRNPGLLENFTPTERGKLLTEIARAGGMAQTVGQESALTVMNTALGTIDTLRDVKGFLFRTGVGQATGLTRFSLFNLLPGSAARQAEAYLTTLKGQLTLPNLEFMRGLGRMSQEQFRVLKDASVTLDLKALSDDAFYMELDRVEETLRDIVREAEGRGVMSIPTDDDYLKYLEAIGQ</sequence>
<reference evidence="3" key="1">
    <citation type="journal article" date="2020" name="mSystems">
        <title>Genome- and Community-Level Interaction Insights into Carbon Utilization and Element Cycling Functions of Hydrothermarchaeota in Hydrothermal Sediment.</title>
        <authorList>
            <person name="Zhou Z."/>
            <person name="Liu Y."/>
            <person name="Xu W."/>
            <person name="Pan J."/>
            <person name="Luo Z.H."/>
            <person name="Li M."/>
        </authorList>
    </citation>
    <scope>NUCLEOTIDE SEQUENCE [LARGE SCALE GENOMIC DNA]</scope>
    <source>
        <strain evidence="3">HyVt-369</strain>
    </source>
</reference>
<evidence type="ECO:0000256" key="1">
    <source>
        <dbReference type="SAM" id="Coils"/>
    </source>
</evidence>
<dbReference type="Proteomes" id="UP000885695">
    <property type="component" value="Unassembled WGS sequence"/>
</dbReference>
<evidence type="ECO:0000313" key="3">
    <source>
        <dbReference type="EMBL" id="HEB13467.1"/>
    </source>
</evidence>
<gene>
    <name evidence="3" type="ORF">ENI13_00630</name>
</gene>
<keyword evidence="1" id="KW-0175">Coiled coil</keyword>
<feature type="region of interest" description="Disordered" evidence="2">
    <location>
        <begin position="1"/>
        <end position="25"/>
    </location>
</feature>
<accession>A0A7C1NZD5</accession>
<comment type="caution">
    <text evidence="3">The sequence shown here is derived from an EMBL/GenBank/DDBJ whole genome shotgun (WGS) entry which is preliminary data.</text>
</comment>
<organism evidence="3">
    <name type="scientific">candidate division CPR3 bacterium</name>
    <dbReference type="NCBI Taxonomy" id="2268181"/>
    <lineage>
        <taxon>Bacteria</taxon>
        <taxon>Bacteria division CPR3</taxon>
    </lineage>
</organism>